<gene>
    <name evidence="1" type="ORF">AVEN_136994_1</name>
    <name evidence="2" type="ORF">AVEN_202930_1</name>
</gene>
<dbReference type="Proteomes" id="UP000499080">
    <property type="component" value="Unassembled WGS sequence"/>
</dbReference>
<reference evidence="2 3" key="1">
    <citation type="journal article" date="2019" name="Sci. Rep.">
        <title>Orb-weaving spider Araneus ventricosus genome elucidates the spidroin gene catalogue.</title>
        <authorList>
            <person name="Kono N."/>
            <person name="Nakamura H."/>
            <person name="Ohtoshi R."/>
            <person name="Moran D.A.P."/>
            <person name="Shinohara A."/>
            <person name="Yoshida Y."/>
            <person name="Fujiwara M."/>
            <person name="Mori M."/>
            <person name="Tomita M."/>
            <person name="Arakawa K."/>
        </authorList>
    </citation>
    <scope>NUCLEOTIDE SEQUENCE [LARGE SCALE GENOMIC DNA]</scope>
</reference>
<organism evidence="2 3">
    <name type="scientific">Araneus ventricosus</name>
    <name type="common">Orbweaver spider</name>
    <name type="synonym">Epeira ventricosa</name>
    <dbReference type="NCBI Taxonomy" id="182803"/>
    <lineage>
        <taxon>Eukaryota</taxon>
        <taxon>Metazoa</taxon>
        <taxon>Ecdysozoa</taxon>
        <taxon>Arthropoda</taxon>
        <taxon>Chelicerata</taxon>
        <taxon>Arachnida</taxon>
        <taxon>Araneae</taxon>
        <taxon>Araneomorphae</taxon>
        <taxon>Entelegynae</taxon>
        <taxon>Araneoidea</taxon>
        <taxon>Araneidae</taxon>
        <taxon>Araneus</taxon>
    </lineage>
</organism>
<dbReference type="EMBL" id="BGPR01032759">
    <property type="protein sequence ID" value="GBO06425.1"/>
    <property type="molecule type" value="Genomic_DNA"/>
</dbReference>
<keyword evidence="3" id="KW-1185">Reference proteome</keyword>
<name>A0A4Y2U0E7_ARAVE</name>
<accession>A0A4Y2U0E7</accession>
<dbReference type="EMBL" id="BGPR01032751">
    <property type="protein sequence ID" value="GBO06410.1"/>
    <property type="molecule type" value="Genomic_DNA"/>
</dbReference>
<evidence type="ECO:0000313" key="1">
    <source>
        <dbReference type="EMBL" id="GBO06410.1"/>
    </source>
</evidence>
<comment type="caution">
    <text evidence="2">The sequence shown here is derived from an EMBL/GenBank/DDBJ whole genome shotgun (WGS) entry which is preliminary data.</text>
</comment>
<evidence type="ECO:0000313" key="3">
    <source>
        <dbReference type="Proteomes" id="UP000499080"/>
    </source>
</evidence>
<protein>
    <submittedName>
        <fullName evidence="2">Uncharacterized protein</fullName>
    </submittedName>
</protein>
<dbReference type="AlphaFoldDB" id="A0A4Y2U0E7"/>
<evidence type="ECO:0000313" key="2">
    <source>
        <dbReference type="EMBL" id="GBO06425.1"/>
    </source>
</evidence>
<proteinExistence type="predicted"/>
<sequence>MKYQEIITRKKNYLRPHPLQSYGTPRQLPTLPIRKSGPAIALMIFYLISSHLHLEERYNKYLLAKQHFQGEDVNALIRQGAVVIGRCNRTELDNELQRSQQRSCHDFKKCIRKIRERIESIAWTAAGVGKALKFRSPLEDQRKCN</sequence>